<reference evidence="2" key="1">
    <citation type="submission" date="2021-06" db="EMBL/GenBank/DDBJ databases">
        <authorList>
            <person name="Kallberg Y."/>
            <person name="Tangrot J."/>
            <person name="Rosling A."/>
        </authorList>
    </citation>
    <scope>NUCLEOTIDE SEQUENCE</scope>
    <source>
        <strain evidence="2">IA702</strain>
    </source>
</reference>
<protein>
    <submittedName>
        <fullName evidence="2">5377_t:CDS:1</fullName>
    </submittedName>
</protein>
<evidence type="ECO:0000313" key="2">
    <source>
        <dbReference type="EMBL" id="CAG8597415.1"/>
    </source>
</evidence>
<name>A0A9N9CEV4_9GLOM</name>
<feature type="region of interest" description="Disordered" evidence="1">
    <location>
        <begin position="114"/>
        <end position="135"/>
    </location>
</feature>
<comment type="caution">
    <text evidence="2">The sequence shown here is derived from an EMBL/GenBank/DDBJ whole genome shotgun (WGS) entry which is preliminary data.</text>
</comment>
<accession>A0A9N9CEV4</accession>
<organism evidence="2 3">
    <name type="scientific">Paraglomus occultum</name>
    <dbReference type="NCBI Taxonomy" id="144539"/>
    <lineage>
        <taxon>Eukaryota</taxon>
        <taxon>Fungi</taxon>
        <taxon>Fungi incertae sedis</taxon>
        <taxon>Mucoromycota</taxon>
        <taxon>Glomeromycotina</taxon>
        <taxon>Glomeromycetes</taxon>
        <taxon>Paraglomerales</taxon>
        <taxon>Paraglomeraceae</taxon>
        <taxon>Paraglomus</taxon>
    </lineage>
</organism>
<dbReference type="Proteomes" id="UP000789572">
    <property type="component" value="Unassembled WGS sequence"/>
</dbReference>
<feature type="non-terminal residue" evidence="2">
    <location>
        <position position="1"/>
    </location>
</feature>
<sequence>YHLKGKDDLPIIEIDSKIKRASIEIKTMATMNNEAWQRKFSQVLGPLDFLTSSLSQVYEVEAGYCIIHNDDLTIQCAGPYWSASTELTKVLLHIFNEIEKKLIAEPIDMVLTVSEHDDDNDEGSNEGKEGDYRDENDLSNIQQDAMDMDNQSQQQNRHSDSQGNYQFPNYTTNNFKSNDKCYDKDFNKSLKSLPDYSSWLDRIILLIDT</sequence>
<keyword evidence="3" id="KW-1185">Reference proteome</keyword>
<dbReference type="EMBL" id="CAJVPJ010001602">
    <property type="protein sequence ID" value="CAG8597415.1"/>
    <property type="molecule type" value="Genomic_DNA"/>
</dbReference>
<dbReference type="OrthoDB" id="10540195at2759"/>
<gene>
    <name evidence="2" type="ORF">POCULU_LOCUS7285</name>
</gene>
<dbReference type="AlphaFoldDB" id="A0A9N9CEV4"/>
<evidence type="ECO:0000256" key="1">
    <source>
        <dbReference type="SAM" id="MobiDB-lite"/>
    </source>
</evidence>
<evidence type="ECO:0000313" key="3">
    <source>
        <dbReference type="Proteomes" id="UP000789572"/>
    </source>
</evidence>
<feature type="region of interest" description="Disordered" evidence="1">
    <location>
        <begin position="148"/>
        <end position="172"/>
    </location>
</feature>
<proteinExistence type="predicted"/>
<feature type="compositionally biased region" description="Basic and acidic residues" evidence="1">
    <location>
        <begin position="125"/>
        <end position="135"/>
    </location>
</feature>